<evidence type="ECO:0000313" key="4">
    <source>
        <dbReference type="Proteomes" id="UP000006039"/>
    </source>
</evidence>
<dbReference type="EnsemblFungi" id="EJT71158">
    <property type="protein sequence ID" value="EJT71158"/>
    <property type="gene ID" value="GGTG_10418"/>
</dbReference>
<reference evidence="2" key="2">
    <citation type="submission" date="2010-07" db="EMBL/GenBank/DDBJ databases">
        <authorList>
            <consortium name="The Broad Institute Genome Sequencing Platform"/>
            <consortium name="Broad Institute Genome Sequencing Center for Infectious Disease"/>
            <person name="Ma L.-J."/>
            <person name="Dead R."/>
            <person name="Young S."/>
            <person name="Zeng Q."/>
            <person name="Koehrsen M."/>
            <person name="Alvarado L."/>
            <person name="Berlin A."/>
            <person name="Chapman S.B."/>
            <person name="Chen Z."/>
            <person name="Freedman E."/>
            <person name="Gellesch M."/>
            <person name="Goldberg J."/>
            <person name="Griggs A."/>
            <person name="Gujja S."/>
            <person name="Heilman E.R."/>
            <person name="Heiman D."/>
            <person name="Hepburn T."/>
            <person name="Howarth C."/>
            <person name="Jen D."/>
            <person name="Larson L."/>
            <person name="Mehta T."/>
            <person name="Neiman D."/>
            <person name="Pearson M."/>
            <person name="Roberts A."/>
            <person name="Saif S."/>
            <person name="Shea T."/>
            <person name="Shenoy N."/>
            <person name="Sisk P."/>
            <person name="Stolte C."/>
            <person name="Sykes S."/>
            <person name="Walk T."/>
            <person name="White J."/>
            <person name="Yandava C."/>
            <person name="Haas B."/>
            <person name="Nusbaum C."/>
            <person name="Birren B."/>
        </authorList>
    </citation>
    <scope>NUCLEOTIDE SEQUENCE</scope>
    <source>
        <strain evidence="2">R3-111a-1</strain>
    </source>
</reference>
<sequence>MTPPLADRALHHARANSQPQGGTSGWRLECAWATVDLSPDLSPHAPLRNPRRRRRPLSQRHSTLPGAVCGAEMWVGRAVLQEVWLAGEG</sequence>
<keyword evidence="4" id="KW-1185">Reference proteome</keyword>
<dbReference type="VEuPathDB" id="FungiDB:GGTG_10418"/>
<feature type="region of interest" description="Disordered" evidence="1">
    <location>
        <begin position="1"/>
        <end position="25"/>
    </location>
</feature>
<reference evidence="3" key="5">
    <citation type="submission" date="2018-04" db="UniProtKB">
        <authorList>
            <consortium name="EnsemblFungi"/>
        </authorList>
    </citation>
    <scope>IDENTIFICATION</scope>
    <source>
        <strain evidence="3">R3-111a-1</strain>
    </source>
</reference>
<dbReference type="EMBL" id="GL385400">
    <property type="protein sequence ID" value="EJT71158.1"/>
    <property type="molecule type" value="Genomic_DNA"/>
</dbReference>
<evidence type="ECO:0000256" key="1">
    <source>
        <dbReference type="SAM" id="MobiDB-lite"/>
    </source>
</evidence>
<dbReference type="GeneID" id="20350876"/>
<organism evidence="2">
    <name type="scientific">Gaeumannomyces tritici (strain R3-111a-1)</name>
    <name type="common">Wheat and barley take-all root rot fungus</name>
    <name type="synonym">Gaeumannomyces graminis var. tritici</name>
    <dbReference type="NCBI Taxonomy" id="644352"/>
    <lineage>
        <taxon>Eukaryota</taxon>
        <taxon>Fungi</taxon>
        <taxon>Dikarya</taxon>
        <taxon>Ascomycota</taxon>
        <taxon>Pezizomycotina</taxon>
        <taxon>Sordariomycetes</taxon>
        <taxon>Sordariomycetidae</taxon>
        <taxon>Magnaporthales</taxon>
        <taxon>Magnaporthaceae</taxon>
        <taxon>Gaeumannomyces</taxon>
    </lineage>
</organism>
<dbReference type="Proteomes" id="UP000006039">
    <property type="component" value="Unassembled WGS sequence"/>
</dbReference>
<feature type="region of interest" description="Disordered" evidence="1">
    <location>
        <begin position="39"/>
        <end position="62"/>
    </location>
</feature>
<reference evidence="3" key="4">
    <citation type="journal article" date="2015" name="G3 (Bethesda)">
        <title>Genome sequences of three phytopathogenic species of the Magnaporthaceae family of fungi.</title>
        <authorList>
            <person name="Okagaki L.H."/>
            <person name="Nunes C.C."/>
            <person name="Sailsbery J."/>
            <person name="Clay B."/>
            <person name="Brown D."/>
            <person name="John T."/>
            <person name="Oh Y."/>
            <person name="Young N."/>
            <person name="Fitzgerald M."/>
            <person name="Haas B.J."/>
            <person name="Zeng Q."/>
            <person name="Young S."/>
            <person name="Adiconis X."/>
            <person name="Fan L."/>
            <person name="Levin J.Z."/>
            <person name="Mitchell T.K."/>
            <person name="Okubara P.A."/>
            <person name="Farman M.L."/>
            <person name="Kohn L.M."/>
            <person name="Birren B."/>
            <person name="Ma L.-J."/>
            <person name="Dean R.A."/>
        </authorList>
    </citation>
    <scope>NUCLEOTIDE SEQUENCE</scope>
    <source>
        <strain evidence="3">R3-111a-1</strain>
    </source>
</reference>
<dbReference type="HOGENOM" id="CLU_2454867_0_0_1"/>
<accession>J3PA92</accession>
<evidence type="ECO:0000313" key="2">
    <source>
        <dbReference type="EMBL" id="EJT71158.1"/>
    </source>
</evidence>
<protein>
    <submittedName>
        <fullName evidence="2 3">Uncharacterized protein</fullName>
    </submittedName>
</protein>
<reference evidence="2" key="3">
    <citation type="submission" date="2010-09" db="EMBL/GenBank/DDBJ databases">
        <title>Annotation of Gaeumannomyces graminis var. tritici R3-111a-1.</title>
        <authorList>
            <consortium name="The Broad Institute Genome Sequencing Platform"/>
            <person name="Ma L.-J."/>
            <person name="Dead R."/>
            <person name="Young S.K."/>
            <person name="Zeng Q."/>
            <person name="Gargeya S."/>
            <person name="Fitzgerald M."/>
            <person name="Haas B."/>
            <person name="Abouelleil A."/>
            <person name="Alvarado L."/>
            <person name="Arachchi H.M."/>
            <person name="Berlin A."/>
            <person name="Brown A."/>
            <person name="Chapman S.B."/>
            <person name="Chen Z."/>
            <person name="Dunbar C."/>
            <person name="Freedman E."/>
            <person name="Gearin G."/>
            <person name="Gellesch M."/>
            <person name="Goldberg J."/>
            <person name="Griggs A."/>
            <person name="Gujja S."/>
            <person name="Heiman D."/>
            <person name="Howarth C."/>
            <person name="Larson L."/>
            <person name="Lui A."/>
            <person name="MacDonald P.J.P."/>
            <person name="Mehta T."/>
            <person name="Montmayeur A."/>
            <person name="Murphy C."/>
            <person name="Neiman D."/>
            <person name="Pearson M."/>
            <person name="Priest M."/>
            <person name="Roberts A."/>
            <person name="Saif S."/>
            <person name="Shea T."/>
            <person name="Shenoy N."/>
            <person name="Sisk P."/>
            <person name="Stolte C."/>
            <person name="Sykes S."/>
            <person name="Yandava C."/>
            <person name="Wortman J."/>
            <person name="Nusbaum C."/>
            <person name="Birren B."/>
        </authorList>
    </citation>
    <scope>NUCLEOTIDE SEQUENCE</scope>
    <source>
        <strain evidence="2">R3-111a-1</strain>
    </source>
</reference>
<feature type="compositionally biased region" description="Basic residues" evidence="1">
    <location>
        <begin position="49"/>
        <end position="58"/>
    </location>
</feature>
<name>J3PA92_GAET3</name>
<dbReference type="RefSeq" id="XP_009226555.1">
    <property type="nucleotide sequence ID" value="XM_009228291.1"/>
</dbReference>
<gene>
    <name evidence="3" type="primary">20350876</name>
    <name evidence="2" type="ORF">GGTG_10418</name>
</gene>
<reference evidence="4" key="1">
    <citation type="submission" date="2010-07" db="EMBL/GenBank/DDBJ databases">
        <title>The genome sequence of Gaeumannomyces graminis var. tritici strain R3-111a-1.</title>
        <authorList>
            <consortium name="The Broad Institute Genome Sequencing Platform"/>
            <person name="Ma L.-J."/>
            <person name="Dead R."/>
            <person name="Young S."/>
            <person name="Zeng Q."/>
            <person name="Koehrsen M."/>
            <person name="Alvarado L."/>
            <person name="Berlin A."/>
            <person name="Chapman S.B."/>
            <person name="Chen Z."/>
            <person name="Freedman E."/>
            <person name="Gellesch M."/>
            <person name="Goldberg J."/>
            <person name="Griggs A."/>
            <person name="Gujja S."/>
            <person name="Heilman E.R."/>
            <person name="Heiman D."/>
            <person name="Hepburn T."/>
            <person name="Howarth C."/>
            <person name="Jen D."/>
            <person name="Larson L."/>
            <person name="Mehta T."/>
            <person name="Neiman D."/>
            <person name="Pearson M."/>
            <person name="Roberts A."/>
            <person name="Saif S."/>
            <person name="Shea T."/>
            <person name="Shenoy N."/>
            <person name="Sisk P."/>
            <person name="Stolte C."/>
            <person name="Sykes S."/>
            <person name="Walk T."/>
            <person name="White J."/>
            <person name="Yandava C."/>
            <person name="Haas B."/>
            <person name="Nusbaum C."/>
            <person name="Birren B."/>
        </authorList>
    </citation>
    <scope>NUCLEOTIDE SEQUENCE [LARGE SCALE GENOMIC DNA]</scope>
    <source>
        <strain evidence="4">R3-111a-1</strain>
    </source>
</reference>
<dbReference type="AlphaFoldDB" id="J3PA92"/>
<evidence type="ECO:0000313" key="3">
    <source>
        <dbReference type="EnsemblFungi" id="EJT71158"/>
    </source>
</evidence>
<proteinExistence type="predicted"/>